<keyword evidence="9" id="KW-0378">Hydrolase</keyword>
<dbReference type="Gene3D" id="1.10.340.70">
    <property type="match status" value="1"/>
</dbReference>
<dbReference type="PROSITE" id="PS50158">
    <property type="entry name" value="ZF_CCHC"/>
    <property type="match status" value="1"/>
</dbReference>
<proteinExistence type="inferred from homology"/>
<keyword evidence="4" id="KW-0645">Protease</keyword>
<feature type="domain" description="Integrase catalytic" evidence="16">
    <location>
        <begin position="691"/>
        <end position="849"/>
    </location>
</feature>
<feature type="compositionally biased region" description="Basic and acidic residues" evidence="13">
    <location>
        <begin position="53"/>
        <end position="66"/>
    </location>
</feature>
<dbReference type="Pfam" id="PF02023">
    <property type="entry name" value="SCAN"/>
    <property type="match status" value="1"/>
</dbReference>
<keyword evidence="10" id="KW-0695">RNA-directed DNA polymerase</keyword>
<dbReference type="InterPro" id="IPR003309">
    <property type="entry name" value="SCAN_dom"/>
</dbReference>
<comment type="similarity">
    <text evidence="1">Belongs to the beta type-B retroviral polymerase family. HERV class-II K(HML-2) pol subfamily.</text>
</comment>
<evidence type="ECO:0000256" key="13">
    <source>
        <dbReference type="SAM" id="MobiDB-lite"/>
    </source>
</evidence>
<dbReference type="Gene3D" id="1.10.4020.10">
    <property type="entry name" value="DNA breaking-rejoining enzymes"/>
    <property type="match status" value="1"/>
</dbReference>
<evidence type="ECO:0000256" key="8">
    <source>
        <dbReference type="ARBA" id="ARBA00022759"/>
    </source>
</evidence>
<dbReference type="InterPro" id="IPR043502">
    <property type="entry name" value="DNA/RNA_pol_sf"/>
</dbReference>
<dbReference type="SUPFAM" id="SSF56672">
    <property type="entry name" value="DNA/RNA polymerases"/>
    <property type="match status" value="1"/>
</dbReference>
<dbReference type="Pfam" id="PF00078">
    <property type="entry name" value="RVT_1"/>
    <property type="match status" value="1"/>
</dbReference>
<dbReference type="Pfam" id="PF00098">
    <property type="entry name" value="zf-CCHC"/>
    <property type="match status" value="1"/>
</dbReference>
<dbReference type="GO" id="GO:0004523">
    <property type="term" value="F:RNA-DNA hybrid ribonuclease activity"/>
    <property type="evidence" value="ECO:0007669"/>
    <property type="project" value="UniProtKB-EC"/>
</dbReference>
<dbReference type="FunFam" id="3.10.10.10:FF:000007">
    <property type="entry name" value="Retrovirus-related Pol polyprotein from transposon 17.6-like Protein"/>
    <property type="match status" value="1"/>
</dbReference>
<keyword evidence="6" id="KW-0548">Nucleotidyltransferase</keyword>
<dbReference type="GO" id="GO:0003676">
    <property type="term" value="F:nucleic acid binding"/>
    <property type="evidence" value="ECO:0007669"/>
    <property type="project" value="InterPro"/>
</dbReference>
<dbReference type="GO" id="GO:0015074">
    <property type="term" value="P:DNA integration"/>
    <property type="evidence" value="ECO:0007669"/>
    <property type="project" value="InterPro"/>
</dbReference>
<dbReference type="InterPro" id="IPR036397">
    <property type="entry name" value="RNaseH_sf"/>
</dbReference>
<dbReference type="Gene3D" id="3.10.10.10">
    <property type="entry name" value="HIV Type 1 Reverse Transcriptase, subunit A, domain 1"/>
    <property type="match status" value="1"/>
</dbReference>
<feature type="region of interest" description="Disordered" evidence="13">
    <location>
        <begin position="1"/>
        <end position="35"/>
    </location>
</feature>
<dbReference type="InterPro" id="IPR001878">
    <property type="entry name" value="Znf_CCHC"/>
</dbReference>
<dbReference type="SMART" id="SM00343">
    <property type="entry name" value="ZnF_C2HC"/>
    <property type="match status" value="1"/>
</dbReference>
<dbReference type="PANTHER" id="PTHR37984">
    <property type="entry name" value="PROTEIN CBG26694"/>
    <property type="match status" value="1"/>
</dbReference>
<evidence type="ECO:0000256" key="11">
    <source>
        <dbReference type="ARBA" id="ARBA00039658"/>
    </source>
</evidence>
<dbReference type="InterPro" id="IPR001584">
    <property type="entry name" value="Integrase_cat-core"/>
</dbReference>
<evidence type="ECO:0000256" key="6">
    <source>
        <dbReference type="ARBA" id="ARBA00022695"/>
    </source>
</evidence>
<evidence type="ECO:0000256" key="2">
    <source>
        <dbReference type="ARBA" id="ARBA00012180"/>
    </source>
</evidence>
<dbReference type="EMBL" id="JBBPFD010000006">
    <property type="protein sequence ID" value="KAK7922268.1"/>
    <property type="molecule type" value="Genomic_DNA"/>
</dbReference>
<feature type="domain" description="CCHC-type" evidence="14">
    <location>
        <begin position="347"/>
        <end position="361"/>
    </location>
</feature>
<dbReference type="InterPro" id="IPR012337">
    <property type="entry name" value="RNaseH-like_sf"/>
</dbReference>
<dbReference type="InterPro" id="IPR041588">
    <property type="entry name" value="Integrase_H2C2"/>
</dbReference>
<dbReference type="FunFam" id="3.10.20.370:FF:000001">
    <property type="entry name" value="Retrovirus-related Pol polyprotein from transposon 17.6-like protein"/>
    <property type="match status" value="1"/>
</dbReference>
<dbReference type="SUPFAM" id="SSF50630">
    <property type="entry name" value="Acid proteases"/>
    <property type="match status" value="1"/>
</dbReference>
<evidence type="ECO:0000313" key="18">
    <source>
        <dbReference type="Proteomes" id="UP001460270"/>
    </source>
</evidence>
<dbReference type="Gene3D" id="2.40.70.10">
    <property type="entry name" value="Acid Proteases"/>
    <property type="match status" value="1"/>
</dbReference>
<evidence type="ECO:0000256" key="9">
    <source>
        <dbReference type="ARBA" id="ARBA00022801"/>
    </source>
</evidence>
<dbReference type="EC" id="3.1.26.4" evidence="2"/>
<evidence type="ECO:0000256" key="10">
    <source>
        <dbReference type="ARBA" id="ARBA00022918"/>
    </source>
</evidence>
<evidence type="ECO:0000256" key="5">
    <source>
        <dbReference type="ARBA" id="ARBA00022679"/>
    </source>
</evidence>
<dbReference type="FunFam" id="1.10.340.70:FF:000001">
    <property type="entry name" value="Retrovirus-related Pol polyprotein from transposon gypsy-like Protein"/>
    <property type="match status" value="1"/>
</dbReference>
<dbReference type="CDD" id="cd09274">
    <property type="entry name" value="RNase_HI_RT_Ty3"/>
    <property type="match status" value="1"/>
</dbReference>
<comment type="caution">
    <text evidence="17">The sequence shown here is derived from an EMBL/GenBank/DDBJ whole genome shotgun (WGS) entry which is preliminary data.</text>
</comment>
<feature type="compositionally biased region" description="Basic residues" evidence="13">
    <location>
        <begin position="1"/>
        <end position="13"/>
    </location>
</feature>
<evidence type="ECO:0000313" key="17">
    <source>
        <dbReference type="EMBL" id="KAK7922268.1"/>
    </source>
</evidence>
<keyword evidence="8" id="KW-0255">Endonuclease</keyword>
<dbReference type="SUPFAM" id="SSF47353">
    <property type="entry name" value="Retrovirus capsid dimerization domain-like"/>
    <property type="match status" value="1"/>
</dbReference>
<sequence>MAGRRKRKGLRSQRKFEEDDEDLAGTSVHELSGAAVQPIHELVGLMKDFMSSQKEREEGLLEEIRNLRGTHRSPSPSARSAQGSSSVGSPSPRLALPTPVAPRRPQGESTALHRPLAEESGHPDFAPPSEWRPYAVEPKIPPYQTGEDIENYLLRFERIAKTWKWPETEWACRLVPLLSGKALEAYTAMDEDEAHCYRDLKAALLVKFDVSPETYRQRFRSTIVPSRETPTETYHRLKSLYRRWVRPDQLTKEQIGELIILEQLLHVLPSDVRTWVKEHEPEDGLTAARLALQYQNARRGGPPRFSSAPRPFHQPAPARPNRETNQDTRGTPSSATTQQAPGKPIVCYYCQQPGHKASVCPVRRDKLTGACYAPRVEELVTTQSLKERTMKIVTLNGQQVTALLDSGSFTSLVKKSHIPVNCVDYSLKTDIVCVHGDSHAYPKSEVSVIIDDQPYLMTVAVVDNLPVDLVLETDLPVLLDLLQKMECENVCDVNDVTGSVSCPVVTRAQAKAGVEPLPDLDDGLVEGGTKGPKKSKRQRRFEKKLMLTDQNAESLNVDELWNVPENIAELQKQDVTLKTCFEKLEANANVNANVTGKEQFTVVDGVLYVSDGTQKRLVVPAPCRQLVMQVAHTLPWAGHFGRHKTYLRVSARFYWPRMYQDIQAYCTTCPICQKTAPTRKSDRALLHPLPVISTPFRRIAMDIVGPLVKSARGHQYILVVCDYATRYPEAFPLRTITAHAVLRVLIQLFSRVGIPDETLTDQGTNFTSRLLQLFHKQLGITALRTTPYHPQTDGLVERFNQTLKRMLQKFVSDTRKDWDRWLPFVLFAYREVPQSSTGFSPFELLYGWDVQGPLDLLSKAWTTTESKASEQGIVQYVLQMRTGWPEETTANLPRQPPEEWKETPAVAPKAALLVRRVEVEEEEDPGVPVVTKASEPLVAHLSADQAADLLGVFKDMPSLFTAEPGKTTLIEHVIRLKDKNPIRQRPYRVPQQLVAQLRQEIESMLELGVIEPSTSEWCSPVVIVFKKDGSLRICIDFRKLNSISEFDAYPMPRIDDLLDRIGSAAYITTLDLCKGYWQVPLEKSSRPYTAFRTPAGLFQFTVMPFGLHGAPATFQRLMDKQDLGGTCPAPQISPGEDSGRWTDPERRKVRKCDPSLASLDGIEGSFAIRHDCSTTHRLNDEGQEKPSDVTDECEAAFNTLKTLLCSSPVLRSPDFSRRFLVQVDASEVGLGAVLTQGESDAQQPILYLSRKLLPRESRYSVVEKEGLAIKWALESLKYYLLGREFDLETDHRALTWINSMKDHNSRLTRWYLSLQPFKFVVRHRSGRSNLVADYLSRLPRLCQPSGGGGWCDGAGPEKAAAPSQT</sequence>
<dbReference type="SUPFAM" id="SSF53098">
    <property type="entry name" value="Ribonuclease H-like"/>
    <property type="match status" value="1"/>
</dbReference>
<feature type="region of interest" description="Disordered" evidence="13">
    <location>
        <begin position="1127"/>
        <end position="1146"/>
    </location>
</feature>
<evidence type="ECO:0000256" key="3">
    <source>
        <dbReference type="ARBA" id="ARBA00012493"/>
    </source>
</evidence>
<feature type="compositionally biased region" description="Polar residues" evidence="13">
    <location>
        <begin position="327"/>
        <end position="339"/>
    </location>
</feature>
<evidence type="ECO:0000259" key="15">
    <source>
        <dbReference type="PROSITE" id="PS50804"/>
    </source>
</evidence>
<dbReference type="SMART" id="SM00431">
    <property type="entry name" value="SCAN"/>
    <property type="match status" value="1"/>
</dbReference>
<name>A0AAW0PE64_9GOBI</name>
<dbReference type="CDD" id="cd07936">
    <property type="entry name" value="SCAN"/>
    <property type="match status" value="1"/>
</dbReference>
<protein>
    <recommendedName>
        <fullName evidence="11">Gypsy retrotransposon integrase-like protein 1</fullName>
        <ecNumber evidence="3">2.7.7.49</ecNumber>
        <ecNumber evidence="2">3.1.26.4</ecNumber>
    </recommendedName>
</protein>
<feature type="region of interest" description="Disordered" evidence="13">
    <location>
        <begin position="50"/>
        <end position="133"/>
    </location>
</feature>
<dbReference type="InterPro" id="IPR038269">
    <property type="entry name" value="SCAN_sf"/>
</dbReference>
<dbReference type="PROSITE" id="PS50804">
    <property type="entry name" value="SCAN_BOX"/>
    <property type="match status" value="1"/>
</dbReference>
<feature type="compositionally biased region" description="Basic and acidic residues" evidence="13">
    <location>
        <begin position="1137"/>
        <end position="1146"/>
    </location>
</feature>
<dbReference type="CDD" id="cd01647">
    <property type="entry name" value="RT_LTR"/>
    <property type="match status" value="1"/>
</dbReference>
<dbReference type="InterPro" id="IPR043128">
    <property type="entry name" value="Rev_trsase/Diguanyl_cyclase"/>
</dbReference>
<dbReference type="InterPro" id="IPR018061">
    <property type="entry name" value="Retropepsins"/>
</dbReference>
<reference evidence="18" key="1">
    <citation type="submission" date="2024-04" db="EMBL/GenBank/DDBJ databases">
        <title>Salinicola lusitanus LLJ914,a marine bacterium isolated from the Okinawa Trough.</title>
        <authorList>
            <person name="Li J."/>
        </authorList>
    </citation>
    <scope>NUCLEOTIDE SEQUENCE [LARGE SCALE GENOMIC DNA]</scope>
</reference>
<evidence type="ECO:0000256" key="4">
    <source>
        <dbReference type="ARBA" id="ARBA00022670"/>
    </source>
</evidence>
<organism evidence="17 18">
    <name type="scientific">Mugilogobius chulae</name>
    <name type="common">yellowstripe goby</name>
    <dbReference type="NCBI Taxonomy" id="88201"/>
    <lineage>
        <taxon>Eukaryota</taxon>
        <taxon>Metazoa</taxon>
        <taxon>Chordata</taxon>
        <taxon>Craniata</taxon>
        <taxon>Vertebrata</taxon>
        <taxon>Euteleostomi</taxon>
        <taxon>Actinopterygii</taxon>
        <taxon>Neopterygii</taxon>
        <taxon>Teleostei</taxon>
        <taxon>Neoteleostei</taxon>
        <taxon>Acanthomorphata</taxon>
        <taxon>Gobiaria</taxon>
        <taxon>Gobiiformes</taxon>
        <taxon>Gobioidei</taxon>
        <taxon>Gobiidae</taxon>
        <taxon>Gobionellinae</taxon>
        <taxon>Mugilogobius</taxon>
    </lineage>
</organism>
<dbReference type="Gene3D" id="3.10.20.370">
    <property type="match status" value="1"/>
</dbReference>
<evidence type="ECO:0000256" key="7">
    <source>
        <dbReference type="ARBA" id="ARBA00022722"/>
    </source>
</evidence>
<feature type="domain" description="SCAN box" evidence="15">
    <location>
        <begin position="216"/>
        <end position="295"/>
    </location>
</feature>
<dbReference type="Gene3D" id="3.30.420.10">
    <property type="entry name" value="Ribonuclease H-like superfamily/Ribonuclease H"/>
    <property type="match status" value="1"/>
</dbReference>
<evidence type="ECO:0000256" key="12">
    <source>
        <dbReference type="PROSITE-ProRule" id="PRU00047"/>
    </source>
</evidence>
<dbReference type="InterPro" id="IPR036875">
    <property type="entry name" value="Znf_CCHC_sf"/>
</dbReference>
<dbReference type="Pfam" id="PF00077">
    <property type="entry name" value="RVP"/>
    <property type="match status" value="1"/>
</dbReference>
<dbReference type="GO" id="GO:0003964">
    <property type="term" value="F:RNA-directed DNA polymerase activity"/>
    <property type="evidence" value="ECO:0007669"/>
    <property type="project" value="UniProtKB-KW"/>
</dbReference>
<feature type="compositionally biased region" description="Low complexity" evidence="13">
    <location>
        <begin position="72"/>
        <end position="92"/>
    </location>
</feature>
<evidence type="ECO:0000259" key="14">
    <source>
        <dbReference type="PROSITE" id="PS50158"/>
    </source>
</evidence>
<keyword evidence="18" id="KW-1185">Reference proteome</keyword>
<dbReference type="Gene3D" id="3.30.70.270">
    <property type="match status" value="1"/>
</dbReference>
<dbReference type="InterPro" id="IPR000477">
    <property type="entry name" value="RT_dom"/>
</dbReference>
<dbReference type="InterPro" id="IPR021109">
    <property type="entry name" value="Peptidase_aspartic_dom_sf"/>
</dbReference>
<dbReference type="InterPro" id="IPR041373">
    <property type="entry name" value="RT_RNaseH"/>
</dbReference>
<keyword evidence="7" id="KW-0540">Nuclease</keyword>
<dbReference type="EC" id="2.7.7.49" evidence="3"/>
<gene>
    <name evidence="17" type="ORF">WMY93_009170</name>
</gene>
<dbReference type="PROSITE" id="PS50994">
    <property type="entry name" value="INTEGRASE"/>
    <property type="match status" value="1"/>
</dbReference>
<keyword evidence="5" id="KW-0808">Transferase</keyword>
<dbReference type="InterPro" id="IPR050951">
    <property type="entry name" value="Retrovirus_Pol_polyprotein"/>
</dbReference>
<keyword evidence="12" id="KW-0479">Metal-binding</keyword>
<dbReference type="Pfam" id="PF17917">
    <property type="entry name" value="RT_RNaseH"/>
    <property type="match status" value="1"/>
</dbReference>
<accession>A0AAW0PE64</accession>
<dbReference type="GO" id="GO:0008270">
    <property type="term" value="F:zinc ion binding"/>
    <property type="evidence" value="ECO:0007669"/>
    <property type="project" value="UniProtKB-KW"/>
</dbReference>
<dbReference type="Proteomes" id="UP001460270">
    <property type="component" value="Unassembled WGS sequence"/>
</dbReference>
<dbReference type="PANTHER" id="PTHR37984:SF15">
    <property type="entry name" value="INTEGRASE CATALYTIC DOMAIN-CONTAINING PROTEIN"/>
    <property type="match status" value="1"/>
</dbReference>
<feature type="region of interest" description="Disordered" evidence="13">
    <location>
        <begin position="298"/>
        <end position="339"/>
    </location>
</feature>
<keyword evidence="12" id="KW-0863">Zinc-finger</keyword>
<dbReference type="Pfam" id="PF00665">
    <property type="entry name" value="rve"/>
    <property type="match status" value="1"/>
</dbReference>
<dbReference type="GO" id="GO:0006508">
    <property type="term" value="P:proteolysis"/>
    <property type="evidence" value="ECO:0007669"/>
    <property type="project" value="UniProtKB-KW"/>
</dbReference>
<dbReference type="SUPFAM" id="SSF57756">
    <property type="entry name" value="Retrovirus zinc finger-like domains"/>
    <property type="match status" value="1"/>
</dbReference>
<evidence type="ECO:0000259" key="16">
    <source>
        <dbReference type="PROSITE" id="PS50994"/>
    </source>
</evidence>
<dbReference type="FunFam" id="3.30.420.10:FF:000032">
    <property type="entry name" value="Retrovirus-related Pol polyprotein from transposon 297-like Protein"/>
    <property type="match status" value="1"/>
</dbReference>
<dbReference type="GO" id="GO:0008233">
    <property type="term" value="F:peptidase activity"/>
    <property type="evidence" value="ECO:0007669"/>
    <property type="project" value="UniProtKB-KW"/>
</dbReference>
<dbReference type="Pfam" id="PF17921">
    <property type="entry name" value="Integrase_H2C2"/>
    <property type="match status" value="1"/>
</dbReference>
<keyword evidence="12" id="KW-0862">Zinc</keyword>
<evidence type="ECO:0000256" key="1">
    <source>
        <dbReference type="ARBA" id="ARBA00010879"/>
    </source>
</evidence>